<sequence length="175" mass="19664">MSSSSHALLQRRRSISAIYADSHLRGKTQRLRVTMPKAKADTKATDNRLKRKGAGAGRKQTKKAAKDPNKPKRPPSAFFVFMSEFRETYNKEHPENKSVSVVGKAAGNRWKSMSDAEKAPFIAKAEKKKQEYEKTMKRLAEGKSPKDEEESDKSKSEVNDEEGDDESGEGEEDDE</sequence>
<gene>
    <name evidence="1" type="ORF">L6164_027541</name>
</gene>
<organism evidence="1 2">
    <name type="scientific">Bauhinia variegata</name>
    <name type="common">Purple orchid tree</name>
    <name type="synonym">Phanera variegata</name>
    <dbReference type="NCBI Taxonomy" id="167791"/>
    <lineage>
        <taxon>Eukaryota</taxon>
        <taxon>Viridiplantae</taxon>
        <taxon>Streptophyta</taxon>
        <taxon>Embryophyta</taxon>
        <taxon>Tracheophyta</taxon>
        <taxon>Spermatophyta</taxon>
        <taxon>Magnoliopsida</taxon>
        <taxon>eudicotyledons</taxon>
        <taxon>Gunneridae</taxon>
        <taxon>Pentapetalae</taxon>
        <taxon>rosids</taxon>
        <taxon>fabids</taxon>
        <taxon>Fabales</taxon>
        <taxon>Fabaceae</taxon>
        <taxon>Cercidoideae</taxon>
        <taxon>Cercideae</taxon>
        <taxon>Bauhiniinae</taxon>
        <taxon>Bauhinia</taxon>
    </lineage>
</organism>
<proteinExistence type="predicted"/>
<dbReference type="Proteomes" id="UP000828941">
    <property type="component" value="Chromosome 11"/>
</dbReference>
<comment type="caution">
    <text evidence="1">The sequence shown here is derived from an EMBL/GenBank/DDBJ whole genome shotgun (WGS) entry which is preliminary data.</text>
</comment>
<reference evidence="1 2" key="1">
    <citation type="journal article" date="2022" name="DNA Res.">
        <title>Chromosomal-level genome assembly of the orchid tree Bauhinia variegata (Leguminosae; Cercidoideae) supports the allotetraploid origin hypothesis of Bauhinia.</title>
        <authorList>
            <person name="Zhong Y."/>
            <person name="Chen Y."/>
            <person name="Zheng D."/>
            <person name="Pang J."/>
            <person name="Liu Y."/>
            <person name="Luo S."/>
            <person name="Meng S."/>
            <person name="Qian L."/>
            <person name="Wei D."/>
            <person name="Dai S."/>
            <person name="Zhou R."/>
        </authorList>
    </citation>
    <scope>NUCLEOTIDE SEQUENCE [LARGE SCALE GENOMIC DNA]</scope>
    <source>
        <strain evidence="1">BV-YZ2020</strain>
    </source>
</reference>
<protein>
    <submittedName>
        <fullName evidence="1">Uncharacterized protein</fullName>
    </submittedName>
</protein>
<accession>A0ACB9LTQ8</accession>
<evidence type="ECO:0000313" key="2">
    <source>
        <dbReference type="Proteomes" id="UP000828941"/>
    </source>
</evidence>
<keyword evidence="2" id="KW-1185">Reference proteome</keyword>
<evidence type="ECO:0000313" key="1">
    <source>
        <dbReference type="EMBL" id="KAI4314653.1"/>
    </source>
</evidence>
<name>A0ACB9LTQ8_BAUVA</name>
<dbReference type="EMBL" id="CM039436">
    <property type="protein sequence ID" value="KAI4314653.1"/>
    <property type="molecule type" value="Genomic_DNA"/>
</dbReference>